<dbReference type="OrthoDB" id="77911at2759"/>
<evidence type="ECO:0000313" key="7">
    <source>
        <dbReference type="EMBL" id="VDK76939.1"/>
    </source>
</evidence>
<evidence type="ECO:0000256" key="5">
    <source>
        <dbReference type="PROSITE-ProRule" id="PRU00277"/>
    </source>
</evidence>
<dbReference type="PANTHER" id="PTHR45779:SF7">
    <property type="entry name" value="PEPTIDYLPROLYL ISOMERASE"/>
    <property type="match status" value="1"/>
</dbReference>
<keyword evidence="8" id="KW-1185">Reference proteome</keyword>
<dbReference type="InterPro" id="IPR044609">
    <property type="entry name" value="FKBP2/11"/>
</dbReference>
<accession>A0A3P6T1G5</accession>
<dbReference type="GO" id="GO:0005783">
    <property type="term" value="C:endoplasmic reticulum"/>
    <property type="evidence" value="ECO:0007669"/>
    <property type="project" value="TreeGrafter"/>
</dbReference>
<evidence type="ECO:0000256" key="2">
    <source>
        <dbReference type="ARBA" id="ARBA00013194"/>
    </source>
</evidence>
<keyword evidence="4 5" id="KW-0413">Isomerase</keyword>
<protein>
    <recommendedName>
        <fullName evidence="2 5">peptidylprolyl isomerase</fullName>
        <ecNumber evidence="2 5">5.2.1.8</ecNumber>
    </recommendedName>
</protein>
<dbReference type="Proteomes" id="UP000277928">
    <property type="component" value="Unassembled WGS sequence"/>
</dbReference>
<dbReference type="SUPFAM" id="SSF47095">
    <property type="entry name" value="HMG-box"/>
    <property type="match status" value="2"/>
</dbReference>
<dbReference type="CDD" id="cd00084">
    <property type="entry name" value="HMG-box_SF"/>
    <property type="match status" value="1"/>
</dbReference>
<dbReference type="EC" id="5.2.1.8" evidence="2 5"/>
<keyword evidence="3 5" id="KW-0697">Rotamase</keyword>
<gene>
    <name evidence="7" type="ORF">NLS_LOCUS3451</name>
</gene>
<feature type="domain" description="PPIase FKBP-type" evidence="6">
    <location>
        <begin position="365"/>
        <end position="453"/>
    </location>
</feature>
<dbReference type="Pfam" id="PF00254">
    <property type="entry name" value="FKBP_C"/>
    <property type="match status" value="1"/>
</dbReference>
<dbReference type="GO" id="GO:0003755">
    <property type="term" value="F:peptidyl-prolyl cis-trans isomerase activity"/>
    <property type="evidence" value="ECO:0007669"/>
    <property type="project" value="UniProtKB-KW"/>
</dbReference>
<dbReference type="AlphaFoldDB" id="A0A3P6T1G5"/>
<organism evidence="7 8">
    <name type="scientific">Litomosoides sigmodontis</name>
    <name type="common">Filarial nematode worm</name>
    <dbReference type="NCBI Taxonomy" id="42156"/>
    <lineage>
        <taxon>Eukaryota</taxon>
        <taxon>Metazoa</taxon>
        <taxon>Ecdysozoa</taxon>
        <taxon>Nematoda</taxon>
        <taxon>Chromadorea</taxon>
        <taxon>Rhabditida</taxon>
        <taxon>Spirurina</taxon>
        <taxon>Spiruromorpha</taxon>
        <taxon>Filarioidea</taxon>
        <taxon>Onchocercidae</taxon>
        <taxon>Litomosoides</taxon>
    </lineage>
</organism>
<dbReference type="PROSITE" id="PS50059">
    <property type="entry name" value="FKBP_PPIASE"/>
    <property type="match status" value="1"/>
</dbReference>
<dbReference type="OMA" id="CHFRIVP"/>
<comment type="catalytic activity">
    <reaction evidence="1 5">
        <text>[protein]-peptidylproline (omega=180) = [protein]-peptidylproline (omega=0)</text>
        <dbReference type="Rhea" id="RHEA:16237"/>
        <dbReference type="Rhea" id="RHEA-COMP:10747"/>
        <dbReference type="Rhea" id="RHEA-COMP:10748"/>
        <dbReference type="ChEBI" id="CHEBI:83833"/>
        <dbReference type="ChEBI" id="CHEBI:83834"/>
        <dbReference type="EC" id="5.2.1.8"/>
    </reaction>
</comment>
<dbReference type="FunFam" id="3.10.50.40:FF:000006">
    <property type="entry name" value="Peptidyl-prolyl cis-trans isomerase"/>
    <property type="match status" value="1"/>
</dbReference>
<dbReference type="InterPro" id="IPR036910">
    <property type="entry name" value="HMG_box_dom_sf"/>
</dbReference>
<evidence type="ECO:0000256" key="4">
    <source>
        <dbReference type="ARBA" id="ARBA00023235"/>
    </source>
</evidence>
<dbReference type="Gene3D" id="3.10.50.40">
    <property type="match status" value="1"/>
</dbReference>
<evidence type="ECO:0000256" key="3">
    <source>
        <dbReference type="ARBA" id="ARBA00023110"/>
    </source>
</evidence>
<evidence type="ECO:0000259" key="6">
    <source>
        <dbReference type="PROSITE" id="PS50059"/>
    </source>
</evidence>
<evidence type="ECO:0000256" key="1">
    <source>
        <dbReference type="ARBA" id="ARBA00000971"/>
    </source>
</evidence>
<sequence>MDFYKRADYDIDGVWSKGWLKTGQDECQTGGEFSPLCAILYQIEILCDYSFTEFRFSDQTPSRLLHAWNLAPNTSKIRALVVNCCSNGVKGRQFPNSMFSLIWKVRHICLAKVTPAIRCYAAVKTAGSYGNVKRLPAGFGKTTPLSLFIKENFASRKNEQPTEVFSKLTKQWKSLDEANKKKYIDEASRISEERRTKFQLMSETEKEELRKRSKDLKEARLKRRIRLERRKKRESDGQRSMSGWMLFVKEKAVKGAANTGKRQQDIIKELAMAWKSLSKSDKDICFYIENLQVCHFRIVPKPDEVIDTCQMFSTNEKSAYKFMKCSVILIPLVLVAVCCDDRELARLQIGVKKRIDNCDIRSRKGDTLNVHYVGMLENGTEFDNSRSRNRPFIFTLGMGQVIKGWDQGLLNMCEGEQRRLAIPSDLAYGSFGSPPKIPPDASLKFDIELLKIERERDL</sequence>
<dbReference type="InterPro" id="IPR046357">
    <property type="entry name" value="PPIase_dom_sf"/>
</dbReference>
<dbReference type="PANTHER" id="PTHR45779">
    <property type="entry name" value="PEPTIDYLPROLYL ISOMERASE"/>
    <property type="match status" value="1"/>
</dbReference>
<dbReference type="EMBL" id="UYRX01000188">
    <property type="protein sequence ID" value="VDK76939.1"/>
    <property type="molecule type" value="Genomic_DNA"/>
</dbReference>
<dbReference type="STRING" id="42156.A0A3P6T1G5"/>
<dbReference type="Gene3D" id="1.10.30.10">
    <property type="entry name" value="High mobility group box domain"/>
    <property type="match status" value="2"/>
</dbReference>
<dbReference type="SUPFAM" id="SSF54534">
    <property type="entry name" value="FKBP-like"/>
    <property type="match status" value="1"/>
</dbReference>
<name>A0A3P6T1G5_LITSI</name>
<evidence type="ECO:0000313" key="8">
    <source>
        <dbReference type="Proteomes" id="UP000277928"/>
    </source>
</evidence>
<dbReference type="InterPro" id="IPR001179">
    <property type="entry name" value="PPIase_FKBP_dom"/>
</dbReference>
<reference evidence="7 8" key="1">
    <citation type="submission" date="2018-08" db="EMBL/GenBank/DDBJ databases">
        <authorList>
            <person name="Laetsch R D."/>
            <person name="Stevens L."/>
            <person name="Kumar S."/>
            <person name="Blaxter L. M."/>
        </authorList>
    </citation>
    <scope>NUCLEOTIDE SEQUENCE [LARGE SCALE GENOMIC DNA]</scope>
</reference>
<proteinExistence type="predicted"/>